<comment type="caution">
    <text evidence="1">The sequence shown here is derived from an EMBL/GenBank/DDBJ whole genome shotgun (WGS) entry which is preliminary data.</text>
</comment>
<sequence>MVNSDKYINSMRILQESGLNYSSAGKHGVCIRTNMGNVMFYPTQDKYVYKNKSYFGDASRVIDFVKEIQQANRQ</sequence>
<dbReference type="AlphaFoldDB" id="A0A2N9X6B9"/>
<accession>A0A2N9X6B9</accession>
<gene>
    <name evidence="1" type="ORF">BHC54_09435</name>
</gene>
<protein>
    <submittedName>
        <fullName evidence="1">Uncharacterized protein</fullName>
    </submittedName>
</protein>
<dbReference type="EMBL" id="MEIL01000029">
    <property type="protein sequence ID" value="PIT38722.1"/>
    <property type="molecule type" value="Genomic_DNA"/>
</dbReference>
<evidence type="ECO:0000313" key="2">
    <source>
        <dbReference type="Proteomes" id="UP000230202"/>
    </source>
</evidence>
<reference evidence="1" key="1">
    <citation type="journal article" date="2017" name="MBio">
        <title>Type VI secretion-mediated competition in the bee gut microbiome.</title>
        <authorList>
            <person name="Steele M.I."/>
            <person name="Kwong W.K."/>
            <person name="Powell J.E."/>
            <person name="Whiteley M."/>
            <person name="Moran N.A."/>
        </authorList>
    </citation>
    <scope>NUCLEOTIDE SEQUENCE [LARGE SCALE GENOMIC DNA]</scope>
    <source>
        <strain evidence="1">WkB273</strain>
    </source>
</reference>
<keyword evidence="2" id="KW-1185">Reference proteome</keyword>
<proteinExistence type="predicted"/>
<organism evidence="1 2">
    <name type="scientific">Snodgrassella alvi</name>
    <dbReference type="NCBI Taxonomy" id="1196083"/>
    <lineage>
        <taxon>Bacteria</taxon>
        <taxon>Pseudomonadati</taxon>
        <taxon>Pseudomonadota</taxon>
        <taxon>Betaproteobacteria</taxon>
        <taxon>Neisseriales</taxon>
        <taxon>Neisseriaceae</taxon>
        <taxon>Snodgrassella</taxon>
    </lineage>
</organism>
<name>A0A2N9X6B9_9NEIS</name>
<dbReference type="Proteomes" id="UP000230202">
    <property type="component" value="Unassembled WGS sequence"/>
</dbReference>
<evidence type="ECO:0000313" key="1">
    <source>
        <dbReference type="EMBL" id="PIT38722.1"/>
    </source>
</evidence>